<evidence type="ECO:0000313" key="1">
    <source>
        <dbReference type="EMBL" id="AVX03448.1"/>
    </source>
</evidence>
<organism evidence="1 2">
    <name type="scientific">Maritalea myrionectae</name>
    <dbReference type="NCBI Taxonomy" id="454601"/>
    <lineage>
        <taxon>Bacteria</taxon>
        <taxon>Pseudomonadati</taxon>
        <taxon>Pseudomonadota</taxon>
        <taxon>Alphaproteobacteria</taxon>
        <taxon>Hyphomicrobiales</taxon>
        <taxon>Devosiaceae</taxon>
        <taxon>Maritalea</taxon>
    </lineage>
</organism>
<proteinExistence type="predicted"/>
<dbReference type="KEGG" id="mmyr:MXMO3_00917"/>
<dbReference type="Gene3D" id="3.30.70.1790">
    <property type="entry name" value="RepB DNA-primase, N-terminal domain"/>
    <property type="match status" value="1"/>
</dbReference>
<dbReference type="Pfam" id="PF13481">
    <property type="entry name" value="AAA_25"/>
    <property type="match status" value="1"/>
</dbReference>
<dbReference type="EMBL" id="CP021330">
    <property type="protein sequence ID" value="AVX03448.1"/>
    <property type="molecule type" value="Genomic_DNA"/>
</dbReference>
<dbReference type="RefSeq" id="WP_117395088.1">
    <property type="nucleotide sequence ID" value="NZ_CP021330.1"/>
</dbReference>
<keyword evidence="2" id="KW-1185">Reference proteome</keyword>
<gene>
    <name evidence="1" type="ORF">MXMO3_00917</name>
</gene>
<dbReference type="SUPFAM" id="SSF52540">
    <property type="entry name" value="P-loop containing nucleoside triphosphate hydrolases"/>
    <property type="match status" value="1"/>
</dbReference>
<dbReference type="AlphaFoldDB" id="A0A2R4MBN9"/>
<accession>A0A2R4MBN9</accession>
<protein>
    <submittedName>
        <fullName evidence="1">Uncharacterized protein</fullName>
    </submittedName>
</protein>
<reference evidence="1 2" key="1">
    <citation type="submission" date="2017-05" db="EMBL/GenBank/DDBJ databases">
        <title>Genome Analysis of Maritalea myrionectae HL2708#5.</title>
        <authorList>
            <consortium name="Cotde Inc.-PKNU"/>
            <person name="Jang D."/>
            <person name="Oh H.-M."/>
        </authorList>
    </citation>
    <scope>NUCLEOTIDE SEQUENCE [LARGE SCALE GENOMIC DNA]</scope>
    <source>
        <strain evidence="1 2">HL2708#5</strain>
    </source>
</reference>
<evidence type="ECO:0000313" key="2">
    <source>
        <dbReference type="Proteomes" id="UP000258927"/>
    </source>
</evidence>
<sequence>MRIKSNKVKIDEAVEHILWCVQWQADGHIPIRVMRKDDQGALVPLVTQWFNNRDPKLKRKLKSFLSQHAKGEMTVLYSPVAFSKKEAKAKYALSSQIAFVDADGAKLAPGMPEPTRTINSSKANQHWFWLLSEAAEPAALQRINRALTRLAKGDKGGHSPAKLFRLPGFMNTKYEPPIRVRLYEDTGEVLETSDLLKLADQTLETDLQSVTIDDDVVSKARTIKPNSVWEKYRKKLNVDIRKRIKQKTVFGQIQLGSGPSSITYPGDDRSDIIWAIGCELRRGGATPAEVLALLFSTVFWKSRDADGKAEDPERLIQRVFDADFEPERCEPSDTADLEVKQPASLLNAIDPSLWDGQPVPVRQWIIKDWIPLLKTTILYGDGGTGKTLLVLMLAVACALGIDFLGKKVAQGRVYAFLGENDDDDTHITLNDVCAHYDVGLGDLRGKARIASRAGFDNVLMHFMNGKGIHTELFDALVQDVVAFDADLIIIETAADLFGGNENIRSEVRQFVARCCEQLAVEANAAVVLCAHPSVAGVKSGDGSSGSTAWNNSARSRLYLHRVIDAQGHELDPDHRVLSRKKSNFARSGDAINIYWQSGVFITSRDARRIEARSKADATILAEVHDAFDKGRPWSPHHQSGHRYLINWMVSHLNTSKHAAKKQLGRLLTDGRLVEVEYDTHNHKRGLCTHEQATNLSRNNGDK</sequence>
<dbReference type="Proteomes" id="UP000258927">
    <property type="component" value="Chromosome"/>
</dbReference>
<dbReference type="Gene3D" id="3.40.50.300">
    <property type="entry name" value="P-loop containing nucleotide triphosphate hydrolases"/>
    <property type="match status" value="1"/>
</dbReference>
<name>A0A2R4MBN9_9HYPH</name>
<dbReference type="InterPro" id="IPR027417">
    <property type="entry name" value="P-loop_NTPase"/>
</dbReference>